<evidence type="ECO:0008006" key="3">
    <source>
        <dbReference type="Google" id="ProtNLM"/>
    </source>
</evidence>
<protein>
    <recommendedName>
        <fullName evidence="3">Nucleotide-binding universal stress protein, UspA family</fullName>
    </recommendedName>
</protein>
<dbReference type="OrthoDB" id="9788959at2"/>
<name>A0A1I5EYQ7_9FLAO</name>
<keyword evidence="2" id="KW-1185">Reference proteome</keyword>
<dbReference type="Proteomes" id="UP000199036">
    <property type="component" value="Unassembled WGS sequence"/>
</dbReference>
<accession>A0A1I5EYQ7</accession>
<dbReference type="AlphaFoldDB" id="A0A1I5EYQ7"/>
<dbReference type="SUPFAM" id="SSF52402">
    <property type="entry name" value="Adenine nucleotide alpha hydrolases-like"/>
    <property type="match status" value="1"/>
</dbReference>
<evidence type="ECO:0000313" key="1">
    <source>
        <dbReference type="EMBL" id="SFO16510.1"/>
    </source>
</evidence>
<evidence type="ECO:0000313" key="2">
    <source>
        <dbReference type="Proteomes" id="UP000199036"/>
    </source>
</evidence>
<organism evidence="1 2">
    <name type="scientific">Paenimyroides ummariense</name>
    <dbReference type="NCBI Taxonomy" id="913024"/>
    <lineage>
        <taxon>Bacteria</taxon>
        <taxon>Pseudomonadati</taxon>
        <taxon>Bacteroidota</taxon>
        <taxon>Flavobacteriia</taxon>
        <taxon>Flavobacteriales</taxon>
        <taxon>Flavobacteriaceae</taxon>
        <taxon>Paenimyroides</taxon>
    </lineage>
</organism>
<dbReference type="Gene3D" id="3.40.50.12370">
    <property type="match status" value="1"/>
</dbReference>
<dbReference type="EMBL" id="FOVI01000023">
    <property type="protein sequence ID" value="SFO16510.1"/>
    <property type="molecule type" value="Genomic_DNA"/>
</dbReference>
<gene>
    <name evidence="1" type="ORF">SAMN05421741_12338</name>
</gene>
<proteinExistence type="predicted"/>
<dbReference type="STRING" id="913024.SAMN05421741_12338"/>
<sequence>MKTIIITTDFSNVADNAMICTLNAISEKDYKVVLFYHDISYNDVLNATLKSNNINTISPDQKDQISELCSSLKEIFEVEVIPYIAAGDFHEQMLICCHNFCADLIVMGVEDKFFSQFFRDNTYRLINSVKLPVLIIPSNAKFKQLKNIFIAVDITRADYRSIRENANLFIQHFNTQVEVLHVNSSISLPQEKLPRYDEGFSLTEIELFYQNTTSDNDGYGEIDEIINSHRDLLLILPSGESFHDSSAKNNNPDLSFGN</sequence>
<dbReference type="RefSeq" id="WP_091525443.1">
    <property type="nucleotide sequence ID" value="NZ_FOVI01000023.1"/>
</dbReference>
<reference evidence="2" key="1">
    <citation type="submission" date="2016-10" db="EMBL/GenBank/DDBJ databases">
        <authorList>
            <person name="Varghese N."/>
            <person name="Submissions S."/>
        </authorList>
    </citation>
    <scope>NUCLEOTIDE SEQUENCE [LARGE SCALE GENOMIC DNA]</scope>
    <source>
        <strain evidence="2">DS-12</strain>
    </source>
</reference>